<name>A0ACC2VII8_9TREE</name>
<evidence type="ECO:0000313" key="1">
    <source>
        <dbReference type="EMBL" id="KAJ9098626.1"/>
    </source>
</evidence>
<reference evidence="1" key="1">
    <citation type="submission" date="2023-04" db="EMBL/GenBank/DDBJ databases">
        <title>Draft Genome sequencing of Naganishia species isolated from polar environments using Oxford Nanopore Technology.</title>
        <authorList>
            <person name="Leo P."/>
            <person name="Venkateswaran K."/>
        </authorList>
    </citation>
    <scope>NUCLEOTIDE SEQUENCE</scope>
    <source>
        <strain evidence="1">MNA-CCFEE 5423</strain>
    </source>
</reference>
<proteinExistence type="predicted"/>
<evidence type="ECO:0000313" key="2">
    <source>
        <dbReference type="Proteomes" id="UP001227268"/>
    </source>
</evidence>
<protein>
    <submittedName>
        <fullName evidence="1">Uncharacterized protein</fullName>
    </submittedName>
</protein>
<dbReference type="EMBL" id="JASBWT010000014">
    <property type="protein sequence ID" value="KAJ9098626.1"/>
    <property type="molecule type" value="Genomic_DNA"/>
</dbReference>
<gene>
    <name evidence="1" type="ORF">QFC21_004273</name>
</gene>
<sequence length="342" mass="37875">MSTFAGMPNTTTSKDQTTAFPGTVELFEVTDDQRLPCMLSGDQDAFLAVVFVGGLTDGMGSVSYAPKLSELAERQKFTLVQPHWSSAYEGYGLGSLQRDCVEIEACIKHLRLKGKKKIVLMGHSTGCQISIQYLLTKQAQTPVNGAILQASCSDREAFAEEGHVRVAKSAKEIHDKCFPNGLTAEDREEKRGELWDCMPRELAKEFGLTYMTWYRAWSLLCVGCLFAFSGDDDYFSSDIPIHADASSPEQRPLIETFGNLPRDIPMLFAFSGADEYFPFSQGVTPEGNFAKWKQAAAEGMKRDEDEVRMQMTVVPGASHSVKQSEAQVVLMKAVGDFLREKL</sequence>
<comment type="caution">
    <text evidence="1">The sequence shown here is derived from an EMBL/GenBank/DDBJ whole genome shotgun (WGS) entry which is preliminary data.</text>
</comment>
<dbReference type="Proteomes" id="UP001227268">
    <property type="component" value="Unassembled WGS sequence"/>
</dbReference>
<keyword evidence="2" id="KW-1185">Reference proteome</keyword>
<organism evidence="1 2">
    <name type="scientific">Naganishia friedmannii</name>
    <dbReference type="NCBI Taxonomy" id="89922"/>
    <lineage>
        <taxon>Eukaryota</taxon>
        <taxon>Fungi</taxon>
        <taxon>Dikarya</taxon>
        <taxon>Basidiomycota</taxon>
        <taxon>Agaricomycotina</taxon>
        <taxon>Tremellomycetes</taxon>
        <taxon>Filobasidiales</taxon>
        <taxon>Filobasidiaceae</taxon>
        <taxon>Naganishia</taxon>
    </lineage>
</organism>
<accession>A0ACC2VII8</accession>